<dbReference type="RefSeq" id="WP_182064500.1">
    <property type="nucleotide sequence ID" value="NZ_CP106879.1"/>
</dbReference>
<evidence type="ECO:0000259" key="4">
    <source>
        <dbReference type="PROSITE" id="PS01124"/>
    </source>
</evidence>
<keyword evidence="1" id="KW-0805">Transcription regulation</keyword>
<sequence>MRPSPHLLGGREFTFDALPTTQHLIRFDGAFLEAVAAARAQTVPAPLRFEAITDPAVLQRLRTTITAVAPQLLNPALDQASRSASNVVLAEAVSDAFRAFPALDMPLLAGPATMRLAQEWMVANAHRSITITDVCAAAGVAVRSLQSSFQRHAGRSPMHFLREVRLYRVRAALSAADADITTVGEIARAWGFQHLGRFAGYYAGTFGEPPSTTLRRRPSP</sequence>
<dbReference type="GO" id="GO:0043565">
    <property type="term" value="F:sequence-specific DNA binding"/>
    <property type="evidence" value="ECO:0007669"/>
    <property type="project" value="InterPro"/>
</dbReference>
<protein>
    <submittedName>
        <fullName evidence="5">Helix-turn-helix domain-containing protein</fullName>
    </submittedName>
</protein>
<dbReference type="EMBL" id="CP106879">
    <property type="protein sequence ID" value="UYC81350.1"/>
    <property type="molecule type" value="Genomic_DNA"/>
</dbReference>
<dbReference type="Pfam" id="PF12833">
    <property type="entry name" value="HTH_18"/>
    <property type="match status" value="1"/>
</dbReference>
<dbReference type="InterPro" id="IPR018060">
    <property type="entry name" value="HTH_AraC"/>
</dbReference>
<evidence type="ECO:0000256" key="1">
    <source>
        <dbReference type="ARBA" id="ARBA00023015"/>
    </source>
</evidence>
<dbReference type="InterPro" id="IPR009057">
    <property type="entry name" value="Homeodomain-like_sf"/>
</dbReference>
<evidence type="ECO:0000313" key="6">
    <source>
        <dbReference type="Proteomes" id="UP001062223"/>
    </source>
</evidence>
<dbReference type="PANTHER" id="PTHR46796">
    <property type="entry name" value="HTH-TYPE TRANSCRIPTIONAL ACTIVATOR RHAS-RELATED"/>
    <property type="match status" value="1"/>
</dbReference>
<evidence type="ECO:0000313" key="5">
    <source>
        <dbReference type="EMBL" id="UYC81350.1"/>
    </source>
</evidence>
<dbReference type="Proteomes" id="UP001062223">
    <property type="component" value="Chromosome"/>
</dbReference>
<feature type="domain" description="HTH araC/xylS-type" evidence="4">
    <location>
        <begin position="115"/>
        <end position="216"/>
    </location>
</feature>
<dbReference type="PANTHER" id="PTHR46796:SF12">
    <property type="entry name" value="HTH-TYPE DNA-BINDING TRANSCRIPTIONAL ACTIVATOR EUTR"/>
    <property type="match status" value="1"/>
</dbReference>
<gene>
    <name evidence="5" type="ORF">OE229_02465</name>
</gene>
<dbReference type="SUPFAM" id="SSF46689">
    <property type="entry name" value="Homeodomain-like"/>
    <property type="match status" value="1"/>
</dbReference>
<dbReference type="KEGG" id="cpoi:OE229_02465"/>
<dbReference type="GO" id="GO:0003700">
    <property type="term" value="F:DNA-binding transcription factor activity"/>
    <property type="evidence" value="ECO:0007669"/>
    <property type="project" value="InterPro"/>
</dbReference>
<reference evidence="5" key="1">
    <citation type="submission" date="2022-09" db="EMBL/GenBank/DDBJ databases">
        <title>Taxonomy of Curtobacterium flaccumfaciens.</title>
        <authorList>
            <person name="Osdaghi E."/>
            <person name="Taghavi S.M."/>
            <person name="Hamidizade M."/>
            <person name="Abachi H."/>
            <person name="Fazliarab A."/>
            <person name="Baeyen S."/>
            <person name="Portier P."/>
            <person name="Van Vaerenbergh J."/>
            <person name="Jacques M.-A."/>
        </authorList>
    </citation>
    <scope>NUCLEOTIDE SEQUENCE</scope>
    <source>
        <strain evidence="5">AGQB46</strain>
    </source>
</reference>
<accession>A0A9Q9P8W1</accession>
<organism evidence="5 6">
    <name type="scientific">Curtobacterium poinsettiae</name>
    <dbReference type="NCBI Taxonomy" id="159612"/>
    <lineage>
        <taxon>Bacteria</taxon>
        <taxon>Bacillati</taxon>
        <taxon>Actinomycetota</taxon>
        <taxon>Actinomycetes</taxon>
        <taxon>Micrococcales</taxon>
        <taxon>Microbacteriaceae</taxon>
        <taxon>Curtobacterium</taxon>
    </lineage>
</organism>
<dbReference type="PROSITE" id="PS01124">
    <property type="entry name" value="HTH_ARAC_FAMILY_2"/>
    <property type="match status" value="1"/>
</dbReference>
<evidence type="ECO:0000256" key="3">
    <source>
        <dbReference type="ARBA" id="ARBA00023163"/>
    </source>
</evidence>
<keyword evidence="3" id="KW-0804">Transcription</keyword>
<dbReference type="SMART" id="SM00342">
    <property type="entry name" value="HTH_ARAC"/>
    <property type="match status" value="1"/>
</dbReference>
<proteinExistence type="predicted"/>
<evidence type="ECO:0000256" key="2">
    <source>
        <dbReference type="ARBA" id="ARBA00023125"/>
    </source>
</evidence>
<dbReference type="InterPro" id="IPR050204">
    <property type="entry name" value="AraC_XylS_family_regulators"/>
</dbReference>
<dbReference type="AlphaFoldDB" id="A0A9Q9P8W1"/>
<name>A0A9Q9P8W1_9MICO</name>
<keyword evidence="2" id="KW-0238">DNA-binding</keyword>
<dbReference type="Gene3D" id="1.10.10.60">
    <property type="entry name" value="Homeodomain-like"/>
    <property type="match status" value="1"/>
</dbReference>